<sequence length="228" mass="24869">MVGRGVAVLAVLVAGTVLPAIPAQAAKVNCAKAKCLALTFDDGPGKTTPELLKVLKKAKVKATFFVMGKQVERRPSVLKRTVADGHAIGNHTYGHPSLPSLMDEQVTTELRSTQEIVERVAGITPKMFRPPYGHTDERIVELAAQEGMSQVMWTGTTLDWQSRDVKKIKAAVLRLAKRNGVILMHETVPQTVRAMPEIIKELKKRGYTLVTVPQLAGGKKLEPGMVYP</sequence>
<keyword evidence="2" id="KW-0378">Hydrolase</keyword>
<feature type="chain" id="PRO_5031479262" evidence="3">
    <location>
        <begin position="26"/>
        <end position="228"/>
    </location>
</feature>
<dbReference type="PROSITE" id="PS51677">
    <property type="entry name" value="NODB"/>
    <property type="match status" value="1"/>
</dbReference>
<dbReference type="Gene3D" id="3.20.20.370">
    <property type="entry name" value="Glycoside hydrolase/deacetylase"/>
    <property type="match status" value="1"/>
</dbReference>
<dbReference type="Pfam" id="PF01522">
    <property type="entry name" value="Polysacc_deac_1"/>
    <property type="match status" value="1"/>
</dbReference>
<dbReference type="InterPro" id="IPR050248">
    <property type="entry name" value="Polysacc_deacetylase_ArnD"/>
</dbReference>
<evidence type="ECO:0000256" key="3">
    <source>
        <dbReference type="SAM" id="SignalP"/>
    </source>
</evidence>
<evidence type="ECO:0000256" key="1">
    <source>
        <dbReference type="ARBA" id="ARBA00022723"/>
    </source>
</evidence>
<name>A0A7W7ZXA3_9ACTN</name>
<gene>
    <name evidence="5" type="ORF">HNR40_000451</name>
</gene>
<dbReference type="RefSeq" id="WP_184957972.1">
    <property type="nucleotide sequence ID" value="NZ_JACHIN010000001.1"/>
</dbReference>
<protein>
    <submittedName>
        <fullName evidence="5">Peptidoglycan/xylan/chitin deacetylase (PgdA/CDA1 family)</fullName>
    </submittedName>
</protein>
<keyword evidence="1" id="KW-0479">Metal-binding</keyword>
<dbReference type="GO" id="GO:0046872">
    <property type="term" value="F:metal ion binding"/>
    <property type="evidence" value="ECO:0007669"/>
    <property type="project" value="UniProtKB-KW"/>
</dbReference>
<evidence type="ECO:0000313" key="6">
    <source>
        <dbReference type="Proteomes" id="UP000568380"/>
    </source>
</evidence>
<feature type="domain" description="NodB homology" evidence="4">
    <location>
        <begin position="34"/>
        <end position="210"/>
    </location>
</feature>
<dbReference type="CDD" id="cd10917">
    <property type="entry name" value="CE4_NodB_like_6s_7s"/>
    <property type="match status" value="1"/>
</dbReference>
<reference evidence="5 6" key="1">
    <citation type="submission" date="2020-08" db="EMBL/GenBank/DDBJ databases">
        <title>Genomic Encyclopedia of Type Strains, Phase IV (KMG-IV): sequencing the most valuable type-strain genomes for metagenomic binning, comparative biology and taxonomic classification.</title>
        <authorList>
            <person name="Goeker M."/>
        </authorList>
    </citation>
    <scope>NUCLEOTIDE SEQUENCE [LARGE SCALE GENOMIC DNA]</scope>
    <source>
        <strain evidence="5 6">DSM 45385</strain>
    </source>
</reference>
<organism evidence="5 6">
    <name type="scientific">Nonomuraea endophytica</name>
    <dbReference type="NCBI Taxonomy" id="714136"/>
    <lineage>
        <taxon>Bacteria</taxon>
        <taxon>Bacillati</taxon>
        <taxon>Actinomycetota</taxon>
        <taxon>Actinomycetes</taxon>
        <taxon>Streptosporangiales</taxon>
        <taxon>Streptosporangiaceae</taxon>
        <taxon>Nonomuraea</taxon>
    </lineage>
</organism>
<dbReference type="GO" id="GO:0005975">
    <property type="term" value="P:carbohydrate metabolic process"/>
    <property type="evidence" value="ECO:0007669"/>
    <property type="project" value="InterPro"/>
</dbReference>
<dbReference type="GO" id="GO:0016810">
    <property type="term" value="F:hydrolase activity, acting on carbon-nitrogen (but not peptide) bonds"/>
    <property type="evidence" value="ECO:0007669"/>
    <property type="project" value="InterPro"/>
</dbReference>
<dbReference type="PANTHER" id="PTHR10587:SF133">
    <property type="entry name" value="CHITIN DEACETYLASE 1-RELATED"/>
    <property type="match status" value="1"/>
</dbReference>
<comment type="caution">
    <text evidence="5">The sequence shown here is derived from an EMBL/GenBank/DDBJ whole genome shotgun (WGS) entry which is preliminary data.</text>
</comment>
<dbReference type="InterPro" id="IPR011330">
    <property type="entry name" value="Glyco_hydro/deAcase_b/a-brl"/>
</dbReference>
<dbReference type="GO" id="GO:0016020">
    <property type="term" value="C:membrane"/>
    <property type="evidence" value="ECO:0007669"/>
    <property type="project" value="TreeGrafter"/>
</dbReference>
<accession>A0A7W7ZXA3</accession>
<dbReference type="InterPro" id="IPR002509">
    <property type="entry name" value="NODB_dom"/>
</dbReference>
<dbReference type="SUPFAM" id="SSF88713">
    <property type="entry name" value="Glycoside hydrolase/deacetylase"/>
    <property type="match status" value="1"/>
</dbReference>
<dbReference type="PANTHER" id="PTHR10587">
    <property type="entry name" value="GLYCOSYL TRANSFERASE-RELATED"/>
    <property type="match status" value="1"/>
</dbReference>
<evidence type="ECO:0000256" key="2">
    <source>
        <dbReference type="ARBA" id="ARBA00022801"/>
    </source>
</evidence>
<proteinExistence type="predicted"/>
<feature type="signal peptide" evidence="3">
    <location>
        <begin position="1"/>
        <end position="25"/>
    </location>
</feature>
<evidence type="ECO:0000313" key="5">
    <source>
        <dbReference type="EMBL" id="MBB5075005.1"/>
    </source>
</evidence>
<keyword evidence="6" id="KW-1185">Reference proteome</keyword>
<dbReference type="Proteomes" id="UP000568380">
    <property type="component" value="Unassembled WGS sequence"/>
</dbReference>
<evidence type="ECO:0000259" key="4">
    <source>
        <dbReference type="PROSITE" id="PS51677"/>
    </source>
</evidence>
<dbReference type="EMBL" id="JACHIN010000001">
    <property type="protein sequence ID" value="MBB5075005.1"/>
    <property type="molecule type" value="Genomic_DNA"/>
</dbReference>
<dbReference type="AlphaFoldDB" id="A0A7W7ZXA3"/>
<keyword evidence="3" id="KW-0732">Signal</keyword>